<protein>
    <submittedName>
        <fullName evidence="6">Putative serine carboxypeptidase</fullName>
    </submittedName>
</protein>
<comment type="similarity">
    <text evidence="1">Belongs to the peptidase S10 family.</text>
</comment>
<accession>A0A8H6RR12</accession>
<keyword evidence="2 6" id="KW-0121">Carboxypeptidase</keyword>
<dbReference type="PRINTS" id="PR00724">
    <property type="entry name" value="CRBOXYPTASEC"/>
</dbReference>
<dbReference type="Pfam" id="PF00450">
    <property type="entry name" value="Peptidase_S10"/>
    <property type="match status" value="1"/>
</dbReference>
<dbReference type="InterPro" id="IPR001563">
    <property type="entry name" value="Peptidase_S10"/>
</dbReference>
<comment type="caution">
    <text evidence="6">The sequence shown here is derived from an EMBL/GenBank/DDBJ whole genome shotgun (WGS) entry which is preliminary data.</text>
</comment>
<evidence type="ECO:0000256" key="4">
    <source>
        <dbReference type="ARBA" id="ARBA00022801"/>
    </source>
</evidence>
<dbReference type="Gene3D" id="3.40.50.1820">
    <property type="entry name" value="alpha/beta hydrolase"/>
    <property type="match status" value="1"/>
</dbReference>
<keyword evidence="7" id="KW-1185">Reference proteome</keyword>
<gene>
    <name evidence="6" type="ORF">HII31_03438</name>
</gene>
<proteinExistence type="inferred from homology"/>
<dbReference type="GO" id="GO:0004185">
    <property type="term" value="F:serine-type carboxypeptidase activity"/>
    <property type="evidence" value="ECO:0007669"/>
    <property type="project" value="InterPro"/>
</dbReference>
<dbReference type="AlphaFoldDB" id="A0A8H6RR12"/>
<keyword evidence="3" id="KW-0645">Protease</keyword>
<keyword evidence="4" id="KW-0378">Hydrolase</keyword>
<dbReference type="SUPFAM" id="SSF53474">
    <property type="entry name" value="alpha/beta-Hydrolases"/>
    <property type="match status" value="1"/>
</dbReference>
<evidence type="ECO:0000256" key="1">
    <source>
        <dbReference type="ARBA" id="ARBA00009431"/>
    </source>
</evidence>
<dbReference type="PANTHER" id="PTHR11802">
    <property type="entry name" value="SERINE PROTEASE FAMILY S10 SERINE CARBOXYPEPTIDASE"/>
    <property type="match status" value="1"/>
</dbReference>
<evidence type="ECO:0000256" key="3">
    <source>
        <dbReference type="ARBA" id="ARBA00022670"/>
    </source>
</evidence>
<dbReference type="GO" id="GO:0006508">
    <property type="term" value="P:proteolysis"/>
    <property type="evidence" value="ECO:0007669"/>
    <property type="project" value="UniProtKB-KW"/>
</dbReference>
<dbReference type="EMBL" id="JABCIY010000041">
    <property type="protein sequence ID" value="KAF7195232.1"/>
    <property type="molecule type" value="Genomic_DNA"/>
</dbReference>
<dbReference type="Proteomes" id="UP000660729">
    <property type="component" value="Unassembled WGS sequence"/>
</dbReference>
<dbReference type="InterPro" id="IPR029058">
    <property type="entry name" value="AB_hydrolase_fold"/>
</dbReference>
<organism evidence="6 7">
    <name type="scientific">Pseudocercospora fuligena</name>
    <dbReference type="NCBI Taxonomy" id="685502"/>
    <lineage>
        <taxon>Eukaryota</taxon>
        <taxon>Fungi</taxon>
        <taxon>Dikarya</taxon>
        <taxon>Ascomycota</taxon>
        <taxon>Pezizomycotina</taxon>
        <taxon>Dothideomycetes</taxon>
        <taxon>Dothideomycetidae</taxon>
        <taxon>Mycosphaerellales</taxon>
        <taxon>Mycosphaerellaceae</taxon>
        <taxon>Pseudocercospora</taxon>
    </lineage>
</organism>
<name>A0A8H6RR12_9PEZI</name>
<evidence type="ECO:0000313" key="7">
    <source>
        <dbReference type="Proteomes" id="UP000660729"/>
    </source>
</evidence>
<sequence>MGASNDSQSIRAKISWLDLHIQPTLSITLTLAAQPDNQFKCRSRVPSWHLKSYKHVRRDGNDLPTQGKFLIDKTKQFAVDGTKIPDVDFDVGESYAGLLPISNSSNETRQLYFWFWPSIQPEPPKEIVIWLNGGPGCSSLIGLIGENGPFTWMDGTYKPVPNAFDWRNLTNVLWVEQPVGVGYSQGNVSIKDEPGLAKQFIGFYEQFIKTFDVQGWDLYLNGESYAGVTFNDPILSDPATAQSITLKDFYLFHNNLYGYNTTTLVNLTTRHFDCGYDKYLEKYFTFPPPQEPFPILPTPFSKNPQIEKCDTYSLMAYASQFINPCFNIYRIIDHCPVPWSVLGPTDEGQYNPAPKTVFFNRTDVQKAINAPVGTAWIACSSKSVFVNETAGDESPPVAQTSVLTRVIEATNNVIIGSGNLDAQLSTNGTILSLQNITWNGHQGFKTYPSTHPFFVPYHPNGWNPGSRAGAGVVGSWGEERGLIFYQVRFAGHLLPADAPGAAYRVLEKLLGRIKSLDEPGPFTTQKDVKNSTMWTGGFLFKEDEGVPPIDGYEVERMVREGRNGTS</sequence>
<dbReference type="OrthoDB" id="443318at2759"/>
<keyword evidence="5" id="KW-0325">Glycoprotein</keyword>
<evidence type="ECO:0000313" key="6">
    <source>
        <dbReference type="EMBL" id="KAF7195232.1"/>
    </source>
</evidence>
<dbReference type="PANTHER" id="PTHR11802:SF479">
    <property type="entry name" value="CARBOXYPEPTIDASE"/>
    <property type="match status" value="1"/>
</dbReference>
<reference evidence="6" key="1">
    <citation type="submission" date="2020-04" db="EMBL/GenBank/DDBJ databases">
        <title>Draft genome resource of the tomato pathogen Pseudocercospora fuligena.</title>
        <authorList>
            <person name="Zaccaron A."/>
        </authorList>
    </citation>
    <scope>NUCLEOTIDE SEQUENCE</scope>
    <source>
        <strain evidence="6">PF001</strain>
    </source>
</reference>
<evidence type="ECO:0000256" key="5">
    <source>
        <dbReference type="ARBA" id="ARBA00023180"/>
    </source>
</evidence>
<evidence type="ECO:0000256" key="2">
    <source>
        <dbReference type="ARBA" id="ARBA00022645"/>
    </source>
</evidence>